<evidence type="ECO:0000256" key="7">
    <source>
        <dbReference type="ARBA" id="ARBA00022840"/>
    </source>
</evidence>
<dbReference type="PANTHER" id="PTHR32472:SF10">
    <property type="entry name" value="DNA REPAIR PROTEIN RADA-LIKE PROTEIN"/>
    <property type="match status" value="1"/>
</dbReference>
<dbReference type="PANTHER" id="PTHR32472">
    <property type="entry name" value="DNA REPAIR PROTEIN RADA"/>
    <property type="match status" value="1"/>
</dbReference>
<dbReference type="STRING" id="1522312.GCA_900177895_01833"/>
<dbReference type="InterPro" id="IPR020588">
    <property type="entry name" value="RecA_ATP-bd"/>
</dbReference>
<dbReference type="OrthoDB" id="9803906at2"/>
<evidence type="ECO:0000256" key="14">
    <source>
        <dbReference type="RuleBase" id="RU003555"/>
    </source>
</evidence>
<keyword evidence="4 14" id="KW-0863">Zinc-finger</keyword>
<keyword evidence="7 12" id="KW-0067">ATP-binding</keyword>
<dbReference type="GO" id="GO:0140664">
    <property type="term" value="F:ATP-dependent DNA damage sensor activity"/>
    <property type="evidence" value="ECO:0007669"/>
    <property type="project" value="InterPro"/>
</dbReference>
<keyword evidence="1 12" id="KW-0479">Metal-binding</keyword>
<dbReference type="InterPro" id="IPR003593">
    <property type="entry name" value="AAA+_ATPase"/>
</dbReference>
<dbReference type="GO" id="GO:0016787">
    <property type="term" value="F:hydrolase activity"/>
    <property type="evidence" value="ECO:0007669"/>
    <property type="project" value="UniProtKB-KW"/>
</dbReference>
<feature type="binding site" evidence="12">
    <location>
        <begin position="97"/>
        <end position="104"/>
    </location>
    <ligand>
        <name>ATP</name>
        <dbReference type="ChEBI" id="CHEBI:30616"/>
    </ligand>
</feature>
<dbReference type="InterPro" id="IPR027417">
    <property type="entry name" value="P-loop_NTPase"/>
</dbReference>
<feature type="region of interest" description="Lon-protease-like" evidence="12">
    <location>
        <begin position="352"/>
        <end position="460"/>
    </location>
</feature>
<dbReference type="EMBL" id="FXUV01000074">
    <property type="protein sequence ID" value="SMQ13498.1"/>
    <property type="molecule type" value="Genomic_DNA"/>
</dbReference>
<gene>
    <name evidence="12" type="primary">radA</name>
    <name evidence="17" type="ORF">KEBURONENSIS_00355</name>
    <name evidence="16" type="ORF">KEBURONENSIS_00594</name>
</gene>
<evidence type="ECO:0000313" key="18">
    <source>
        <dbReference type="Proteomes" id="UP000215450"/>
    </source>
</evidence>
<name>A0A238TCX1_9NEIS</name>
<comment type="function">
    <text evidence="14">DNA-dependent ATPase involved in processing of recombination intermediates, plays a role in repairing DNA breaks. Stimulates the branch migration of RecA-mediated strand transfer reactions, allowing the 3' invading strand to extend heteroduplex DNA faster. Binds ssDNA in the presence of ADP but not other nucleotides, has ATPase activity that is stimulated by ssDNA and various branched DNA structures, but inhibited by SSB. Does not have RecA's homology-searching function.</text>
</comment>
<reference evidence="17 18" key="2">
    <citation type="submission" date="2017-06" db="EMBL/GenBank/DDBJ databases">
        <authorList>
            <person name="Kim H.J."/>
            <person name="Triplett B.A."/>
        </authorList>
    </citation>
    <scope>NUCLEOTIDE SEQUENCE [LARGE SCALE GENOMIC DNA]</scope>
    <source>
        <strain evidence="17">Kingella_eburonensis</strain>
    </source>
</reference>
<dbReference type="PROSITE" id="PS50162">
    <property type="entry name" value="RECA_2"/>
    <property type="match status" value="1"/>
</dbReference>
<evidence type="ECO:0000256" key="11">
    <source>
        <dbReference type="ARBA" id="ARBA00025580"/>
    </source>
</evidence>
<evidence type="ECO:0000313" key="16">
    <source>
        <dbReference type="EMBL" id="SMQ13498.1"/>
    </source>
</evidence>
<keyword evidence="10 12" id="KW-0234">DNA repair</keyword>
<feature type="short sequence motif" description="RadA KNRFG motif" evidence="12">
    <location>
        <begin position="253"/>
        <end position="257"/>
    </location>
</feature>
<dbReference type="GO" id="GO:0003684">
    <property type="term" value="F:damaged DNA binding"/>
    <property type="evidence" value="ECO:0007669"/>
    <property type="project" value="InterPro"/>
</dbReference>
<dbReference type="Pfam" id="PF18073">
    <property type="entry name" value="Zn_ribbon_LapB"/>
    <property type="match status" value="1"/>
</dbReference>
<dbReference type="NCBIfam" id="TIGR00416">
    <property type="entry name" value="sms"/>
    <property type="match status" value="1"/>
</dbReference>
<dbReference type="SUPFAM" id="SSF54211">
    <property type="entry name" value="Ribosomal protein S5 domain 2-like"/>
    <property type="match status" value="1"/>
</dbReference>
<evidence type="ECO:0000256" key="4">
    <source>
        <dbReference type="ARBA" id="ARBA00022771"/>
    </source>
</evidence>
<comment type="function">
    <text evidence="12">Plays a role in repairing double-strand DNA breaks, probably involving stabilizing or processing branched DNA or blocked replication forks.</text>
</comment>
<keyword evidence="9 12" id="KW-0238">DNA-binding</keyword>
<accession>A0A238TCX1</accession>
<evidence type="ECO:0000256" key="9">
    <source>
        <dbReference type="ARBA" id="ARBA00023125"/>
    </source>
</evidence>
<evidence type="ECO:0000256" key="5">
    <source>
        <dbReference type="ARBA" id="ARBA00022801"/>
    </source>
</evidence>
<dbReference type="GO" id="GO:0000725">
    <property type="term" value="P:recombinational repair"/>
    <property type="evidence" value="ECO:0007669"/>
    <property type="project" value="UniProtKB-UniRule"/>
</dbReference>
<reference evidence="16" key="1">
    <citation type="submission" date="2017-05" db="EMBL/GenBank/DDBJ databases">
        <authorList>
            <person name="Song R."/>
            <person name="Chenine A.L."/>
            <person name="Ruprecht R.M."/>
        </authorList>
    </citation>
    <scope>NUCLEOTIDE SEQUENCE</scope>
    <source>
        <strain evidence="16">Kingella_eburonensis</strain>
    </source>
</reference>
<dbReference type="AlphaFoldDB" id="A0A238TCX1"/>
<keyword evidence="18" id="KW-1185">Reference proteome</keyword>
<comment type="function">
    <text evidence="11">Can catalyze the hydrolysis of ATP in the presence of single-stranded DNA, the ATP-dependent uptake of single-stranded DNA by duplex DNA, and the ATP-dependent hybridization of homologous single-stranded DNAs. It interacts with LexA causing its activation and leading to its autocatalytic cleavage.</text>
</comment>
<dbReference type="InterPro" id="IPR014721">
    <property type="entry name" value="Ribsml_uS5_D2-typ_fold_subgr"/>
</dbReference>
<dbReference type="GO" id="GO:0005829">
    <property type="term" value="C:cytosol"/>
    <property type="evidence" value="ECO:0007669"/>
    <property type="project" value="TreeGrafter"/>
</dbReference>
<evidence type="ECO:0000256" key="10">
    <source>
        <dbReference type="ARBA" id="ARBA00023204"/>
    </source>
</evidence>
<evidence type="ECO:0000256" key="6">
    <source>
        <dbReference type="ARBA" id="ARBA00022833"/>
    </source>
</evidence>
<dbReference type="GO" id="GO:0005524">
    <property type="term" value="F:ATP binding"/>
    <property type="evidence" value="ECO:0007669"/>
    <property type="project" value="UniProtKB-UniRule"/>
</dbReference>
<keyword evidence="3 12" id="KW-0227">DNA damage</keyword>
<dbReference type="InterPro" id="IPR004504">
    <property type="entry name" value="DNA_repair_RadA"/>
</dbReference>
<dbReference type="Pfam" id="PF13481">
    <property type="entry name" value="AAA_25"/>
    <property type="match status" value="1"/>
</dbReference>
<dbReference type="GO" id="GO:0008270">
    <property type="term" value="F:zinc ion binding"/>
    <property type="evidence" value="ECO:0007669"/>
    <property type="project" value="UniProtKB-KW"/>
</dbReference>
<feature type="domain" description="RecA family profile 1" evidence="15">
    <location>
        <begin position="68"/>
        <end position="216"/>
    </location>
</feature>
<evidence type="ECO:0000256" key="12">
    <source>
        <dbReference type="HAMAP-Rule" id="MF_01498"/>
    </source>
</evidence>
<keyword evidence="6 14" id="KW-0862">Zinc</keyword>
<dbReference type="HAMAP" id="MF_01498">
    <property type="entry name" value="RadA_bact"/>
    <property type="match status" value="1"/>
</dbReference>
<keyword evidence="5" id="KW-0378">Hydrolase</keyword>
<keyword evidence="2 12" id="KW-0547">Nucleotide-binding</keyword>
<dbReference type="CDD" id="cd01121">
    <property type="entry name" value="RadA_SMS_N"/>
    <property type="match status" value="1"/>
</dbReference>
<evidence type="ECO:0000313" key="17">
    <source>
        <dbReference type="EMBL" id="SNB78112.1"/>
    </source>
</evidence>
<dbReference type="InterPro" id="IPR041166">
    <property type="entry name" value="Rubredoxin_2"/>
</dbReference>
<dbReference type="SUPFAM" id="SSF52540">
    <property type="entry name" value="P-loop containing nucleoside triphosphate hydrolases"/>
    <property type="match status" value="1"/>
</dbReference>
<protein>
    <recommendedName>
        <fullName evidence="12 13">DNA repair protein RadA</fullName>
    </recommendedName>
</protein>
<organism evidence="17 18">
    <name type="scientific">Kingella negevensis</name>
    <dbReference type="NCBI Taxonomy" id="1522312"/>
    <lineage>
        <taxon>Bacteria</taxon>
        <taxon>Pseudomonadati</taxon>
        <taxon>Pseudomonadota</taxon>
        <taxon>Betaproteobacteria</taxon>
        <taxon>Neisseriales</taxon>
        <taxon>Neisseriaceae</taxon>
        <taxon>Kingella</taxon>
    </lineage>
</organism>
<dbReference type="SMART" id="SM00382">
    <property type="entry name" value="AAA"/>
    <property type="match status" value="1"/>
</dbReference>
<evidence type="ECO:0000256" key="13">
    <source>
        <dbReference type="NCBIfam" id="TIGR00416"/>
    </source>
</evidence>
<dbReference type="RefSeq" id="WP_095063466.1">
    <property type="nucleotide sequence ID" value="NZ_FXUV02000043.1"/>
</dbReference>
<sequence>MAKAPKIQFQCTECGGTTPKWVGKCPHCGEWNTLSEQLTAPEPKNARFQSWAAETTQVQELSKVTAMEVPREATGMGELDRVLGGGLVDGAVILLGGDPGIGKSTLLLQTIALMAKKRKVLYVSGEESAQQAALRSQRLGLNADGVNLLAEIRLEAIQAALKQHEPSVVVIDSIQTMYSDQITSAPGSVSQVRECAAQLTRIAKQMGIAMIFVGHVTKDGAIAGPRVLEHMVDTVLYFEGDQHSNYRMIRAIKNRFGAANELGVFAMTETGLKGVSNPSAIFLASYRDDVAGSCVLVTQEGSRPLLVEIQALVDDAHGFTPKRLTVGLEQNRLAMLLAVLNRHAGIACFDQDVFLNAVGGVKISEPAADLAVILAMLSSYRNKPLPEKMVAFGEIGLSGEIRPVPRGQERLKEAEKLGFKRAIVPKANLPKNTKEFPNLQIYGVENLQVAVGLCRDLEDE</sequence>
<evidence type="ECO:0000256" key="1">
    <source>
        <dbReference type="ARBA" id="ARBA00022723"/>
    </source>
</evidence>
<evidence type="ECO:0000256" key="8">
    <source>
        <dbReference type="ARBA" id="ARBA00023016"/>
    </source>
</evidence>
<proteinExistence type="inferred from homology"/>
<dbReference type="EMBL" id="FXUV02000043">
    <property type="protein sequence ID" value="SNB78112.1"/>
    <property type="molecule type" value="Genomic_DNA"/>
</dbReference>
<dbReference type="FunFam" id="3.40.50.300:FF:000050">
    <property type="entry name" value="DNA repair protein RadA"/>
    <property type="match status" value="1"/>
</dbReference>
<evidence type="ECO:0000256" key="3">
    <source>
        <dbReference type="ARBA" id="ARBA00022763"/>
    </source>
</evidence>
<dbReference type="Pfam" id="PF13541">
    <property type="entry name" value="ChlI"/>
    <property type="match status" value="1"/>
</dbReference>
<dbReference type="Gene3D" id="3.40.50.300">
    <property type="entry name" value="P-loop containing nucleotide triphosphate hydrolases"/>
    <property type="match status" value="1"/>
</dbReference>
<comment type="domain">
    <text evidence="12">The middle region has homology to RecA with ATPase motifs including the RadA KNRFG motif, while the C-terminus is homologous to Lon protease.</text>
</comment>
<dbReference type="Gene3D" id="3.30.230.10">
    <property type="match status" value="1"/>
</dbReference>
<evidence type="ECO:0000259" key="15">
    <source>
        <dbReference type="PROSITE" id="PS50162"/>
    </source>
</evidence>
<dbReference type="InterPro" id="IPR020568">
    <property type="entry name" value="Ribosomal_Su5_D2-typ_SF"/>
</dbReference>
<keyword evidence="8 12" id="KW-0346">Stress response</keyword>
<dbReference type="PRINTS" id="PR01874">
    <property type="entry name" value="DNAREPAIRADA"/>
</dbReference>
<comment type="similarity">
    <text evidence="12 14">Belongs to the RecA family. RadA subfamily.</text>
</comment>
<evidence type="ECO:0000256" key="2">
    <source>
        <dbReference type="ARBA" id="ARBA00022741"/>
    </source>
</evidence>
<dbReference type="Proteomes" id="UP000215450">
    <property type="component" value="Unassembled WGS sequence"/>
</dbReference>